<reference evidence="12" key="2">
    <citation type="submission" date="2016-03" db="EMBL/GenBank/DDBJ databases">
        <authorList>
            <person name="Ploux O."/>
        </authorList>
    </citation>
    <scope>NUCLEOTIDE SEQUENCE [LARGE SCALE GENOMIC DNA]</scope>
    <source>
        <strain evidence="12">PP9</strain>
    </source>
</reference>
<comment type="function">
    <text evidence="7">Catalyzes the thiamine diphosphate-dependent decarboxylation of 2-oxoglutarate and the subsequent addition of the resulting succinic semialdehyde-thiamine pyrophosphate anion to isochorismate to yield 2-succinyl-5-enolpyruvyl-6-hydroxy-3-cyclohexene-1-carboxylate (SEPHCHC).</text>
</comment>
<comment type="pathway">
    <text evidence="7">Quinol/quinone metabolism; menaquinone biosynthesis.</text>
</comment>
<comment type="similarity">
    <text evidence="7">Belongs to the TPP enzyme family. MenD subfamily.</text>
</comment>
<comment type="cofactor">
    <cofactor evidence="7">
        <name>thiamine diphosphate</name>
        <dbReference type="ChEBI" id="CHEBI:58937"/>
    </cofactor>
    <text evidence="7">Binds 1 thiamine pyrophosphate per subunit.</text>
</comment>
<evidence type="ECO:0000313" key="12">
    <source>
        <dbReference type="Proteomes" id="UP000076021"/>
    </source>
</evidence>
<evidence type="ECO:0000256" key="5">
    <source>
        <dbReference type="ARBA" id="ARBA00023052"/>
    </source>
</evidence>
<dbReference type="Pfam" id="PF02776">
    <property type="entry name" value="TPP_enzyme_N"/>
    <property type="match status" value="1"/>
</dbReference>
<evidence type="ECO:0000256" key="4">
    <source>
        <dbReference type="ARBA" id="ARBA00022842"/>
    </source>
</evidence>
<comment type="pathway">
    <text evidence="7">Quinol/quinone metabolism; 1,4-dihydroxy-2-naphthoate biosynthesis; 1,4-dihydroxy-2-naphthoate from chorismate: step 2/7.</text>
</comment>
<comment type="cofactor">
    <cofactor evidence="7">
        <name>Mg(2+)</name>
        <dbReference type="ChEBI" id="CHEBI:18420"/>
    </cofactor>
    <cofactor evidence="7">
        <name>Mn(2+)</name>
        <dbReference type="ChEBI" id="CHEBI:29035"/>
    </cofactor>
</comment>
<dbReference type="NCBIfam" id="TIGR00173">
    <property type="entry name" value="menD"/>
    <property type="match status" value="1"/>
</dbReference>
<dbReference type="GO" id="GO:0070204">
    <property type="term" value="F:2-succinyl-5-enolpyruvyl-6-hydroxy-3-cyclohexene-1-carboxylic-acid synthase activity"/>
    <property type="evidence" value="ECO:0007669"/>
    <property type="project" value="UniProtKB-UniRule"/>
</dbReference>
<sequence length="575" mass="64159">MTNKEILNNYVYKLVSALHATGIKDVVVSPGSRSTPLAYAFAHRKEFTLYRQVDERSAAFLALGLAKASTKPVVLVCTSGTAAANYFPAIVEAKIARVPLIVLTADRPHELREVGAPQAIAQTHLYGDQVKWTVDFPIPDDSQQTLPFIERHIVRAVAIASTHPYGPVHVNVPFREPLLIDFPEQLPAVSFTESISSQLKPTEHAMNLFETVIEQAKKGFIIVGELPGRTDVTYIWQLVRRLKWPVLADSLSQLRANLPEDCEAYIIDQYDALLKNEAFKQMAAADTVIRFGAQPVSKPLMQFLTYCEPSTYLVVDEDPMFRDSLSLSTMHIQASIDQWLNDLIINPANIDSAYVNLWTQSNEAAEAKVETYKLEESDEGAMAAVLFQSLPGESNLFASSSMPIRDVDTFFSKTSRDIHIYANRGANGIDGVVSTAIGTQLATKRDTYLLIGDLAFLHDSNGLIATRYQECDITIVIMNNDGGGIFSYLSQSTVEQHYEELFGTPSGLQFADLAKMYDAEYEPVHTKEELKKVVQRPKAKALRIIEVFTNRAQNLEAHRNLWDAIGKELDKKWQV</sequence>
<dbReference type="Pfam" id="PF16582">
    <property type="entry name" value="TPP_enzyme_M_2"/>
    <property type="match status" value="1"/>
</dbReference>
<evidence type="ECO:0000259" key="10">
    <source>
        <dbReference type="Pfam" id="PF16582"/>
    </source>
</evidence>
<feature type="domain" description="Menaquinone biosynthesis protein MenD middle" evidence="10">
    <location>
        <begin position="215"/>
        <end position="397"/>
    </location>
</feature>
<keyword evidence="6 7" id="KW-0464">Manganese</keyword>
<dbReference type="AlphaFoldDB" id="A0A143HDX4"/>
<dbReference type="CDD" id="cd07037">
    <property type="entry name" value="TPP_PYR_MenD"/>
    <property type="match status" value="1"/>
</dbReference>
<dbReference type="Pfam" id="PF02775">
    <property type="entry name" value="TPP_enzyme_C"/>
    <property type="match status" value="1"/>
</dbReference>
<keyword evidence="4 7" id="KW-0460">Magnesium</keyword>
<dbReference type="STRING" id="241244.ATY39_09570"/>
<dbReference type="Gene3D" id="3.40.50.1220">
    <property type="entry name" value="TPP-binding domain"/>
    <property type="match status" value="1"/>
</dbReference>
<comment type="subunit">
    <text evidence="7">Homodimer.</text>
</comment>
<evidence type="ECO:0000256" key="3">
    <source>
        <dbReference type="ARBA" id="ARBA00022723"/>
    </source>
</evidence>
<dbReference type="Gene3D" id="3.40.50.970">
    <property type="match status" value="2"/>
</dbReference>
<feature type="domain" description="Thiamine pyrophosphate enzyme TPP-binding" evidence="8">
    <location>
        <begin position="432"/>
        <end position="536"/>
    </location>
</feature>
<dbReference type="EMBL" id="CP014806">
    <property type="protein sequence ID" value="AMW99686.1"/>
    <property type="molecule type" value="Genomic_DNA"/>
</dbReference>
<dbReference type="SUPFAM" id="SSF52518">
    <property type="entry name" value="Thiamin diphosphate-binding fold (THDP-binding)"/>
    <property type="match status" value="2"/>
</dbReference>
<keyword evidence="2 7" id="KW-0808">Transferase</keyword>
<dbReference type="OrthoDB" id="9791859at2"/>
<dbReference type="GO" id="GO:0030145">
    <property type="term" value="F:manganese ion binding"/>
    <property type="evidence" value="ECO:0007669"/>
    <property type="project" value="UniProtKB-UniRule"/>
</dbReference>
<evidence type="ECO:0000259" key="9">
    <source>
        <dbReference type="Pfam" id="PF02776"/>
    </source>
</evidence>
<keyword evidence="3 7" id="KW-0479">Metal-binding</keyword>
<keyword evidence="12" id="KW-1185">Reference proteome</keyword>
<dbReference type="InterPro" id="IPR029035">
    <property type="entry name" value="DHS-like_NAD/FAD-binding_dom"/>
</dbReference>
<organism evidence="11 12">
    <name type="scientific">Rummeliibacillus stabekisii</name>
    <dbReference type="NCBI Taxonomy" id="241244"/>
    <lineage>
        <taxon>Bacteria</taxon>
        <taxon>Bacillati</taxon>
        <taxon>Bacillota</taxon>
        <taxon>Bacilli</taxon>
        <taxon>Bacillales</taxon>
        <taxon>Caryophanaceae</taxon>
        <taxon>Rummeliibacillus</taxon>
    </lineage>
</organism>
<keyword evidence="5 7" id="KW-0786">Thiamine pyrophosphate</keyword>
<dbReference type="RefSeq" id="WP_066789138.1">
    <property type="nucleotide sequence ID" value="NZ_CP014806.1"/>
</dbReference>
<dbReference type="InterPro" id="IPR011766">
    <property type="entry name" value="TPP_enzyme_TPP-bd"/>
</dbReference>
<name>A0A143HDX4_9BACL</name>
<comment type="catalytic activity">
    <reaction evidence="7">
        <text>isochorismate + 2-oxoglutarate + H(+) = 5-enolpyruvoyl-6-hydroxy-2-succinyl-cyclohex-3-ene-1-carboxylate + CO2</text>
        <dbReference type="Rhea" id="RHEA:25593"/>
        <dbReference type="ChEBI" id="CHEBI:15378"/>
        <dbReference type="ChEBI" id="CHEBI:16526"/>
        <dbReference type="ChEBI" id="CHEBI:16810"/>
        <dbReference type="ChEBI" id="CHEBI:29780"/>
        <dbReference type="ChEBI" id="CHEBI:58818"/>
        <dbReference type="EC" id="2.2.1.9"/>
    </reaction>
</comment>
<dbReference type="HAMAP" id="MF_01659">
    <property type="entry name" value="MenD"/>
    <property type="match status" value="1"/>
</dbReference>
<dbReference type="CDD" id="cd02009">
    <property type="entry name" value="TPP_SHCHC_synthase"/>
    <property type="match status" value="1"/>
</dbReference>
<accession>A0A143HDX4</accession>
<reference evidence="11 12" key="1">
    <citation type="journal article" date="2016" name="Genome Announc.">
        <title>Whole-Genome Sequence of Rummeliibacillus stabekisii Strain PP9 Isolated from Antarctic Soil.</title>
        <authorList>
            <person name="da Mota F.F."/>
            <person name="Vollu R.E."/>
            <person name="Jurelevicius D."/>
            <person name="Seldin L."/>
        </authorList>
    </citation>
    <scope>NUCLEOTIDE SEQUENCE [LARGE SCALE GENOMIC DNA]</scope>
    <source>
        <strain evidence="11 12">PP9</strain>
    </source>
</reference>
<evidence type="ECO:0000256" key="7">
    <source>
        <dbReference type="HAMAP-Rule" id="MF_01659"/>
    </source>
</evidence>
<dbReference type="InterPro" id="IPR032264">
    <property type="entry name" value="MenD_middle"/>
</dbReference>
<dbReference type="InterPro" id="IPR029061">
    <property type="entry name" value="THDP-binding"/>
</dbReference>
<dbReference type="PIRSF" id="PIRSF004983">
    <property type="entry name" value="MenD"/>
    <property type="match status" value="1"/>
</dbReference>
<dbReference type="GO" id="GO:0030976">
    <property type="term" value="F:thiamine pyrophosphate binding"/>
    <property type="evidence" value="ECO:0007669"/>
    <property type="project" value="UniProtKB-UniRule"/>
</dbReference>
<evidence type="ECO:0000256" key="6">
    <source>
        <dbReference type="ARBA" id="ARBA00023211"/>
    </source>
</evidence>
<dbReference type="Proteomes" id="UP000076021">
    <property type="component" value="Chromosome"/>
</dbReference>
<evidence type="ECO:0000313" key="11">
    <source>
        <dbReference type="EMBL" id="AMW99686.1"/>
    </source>
</evidence>
<dbReference type="SUPFAM" id="SSF52467">
    <property type="entry name" value="DHS-like NAD/FAD-binding domain"/>
    <property type="match status" value="1"/>
</dbReference>
<dbReference type="KEGG" id="rst:ATY39_09570"/>
<evidence type="ECO:0000259" key="8">
    <source>
        <dbReference type="Pfam" id="PF02775"/>
    </source>
</evidence>
<dbReference type="GO" id="GO:0000287">
    <property type="term" value="F:magnesium ion binding"/>
    <property type="evidence" value="ECO:0007669"/>
    <property type="project" value="UniProtKB-UniRule"/>
</dbReference>
<dbReference type="UniPathway" id="UPA01057">
    <property type="reaction ID" value="UER00164"/>
</dbReference>
<protein>
    <recommendedName>
        <fullName evidence="7">2-succinyl-5-enolpyruvyl-6-hydroxy-3-cyclohexene-1-carboxylate synthase</fullName>
        <shortName evidence="7">SEPHCHC synthase</shortName>
        <ecNumber evidence="7">2.2.1.9</ecNumber>
    </recommendedName>
    <alternativeName>
        <fullName evidence="7">Menaquinone biosynthesis protein MenD</fullName>
    </alternativeName>
</protein>
<dbReference type="UniPathway" id="UPA00079"/>
<dbReference type="EC" id="2.2.1.9" evidence="7"/>
<gene>
    <name evidence="7" type="primary">menD</name>
    <name evidence="11" type="ORF">ATY39_09570</name>
</gene>
<evidence type="ECO:0000256" key="1">
    <source>
        <dbReference type="ARBA" id="ARBA00022428"/>
    </source>
</evidence>
<dbReference type="PANTHER" id="PTHR42916:SF1">
    <property type="entry name" value="PROTEIN PHYLLO, CHLOROPLASTIC"/>
    <property type="match status" value="1"/>
</dbReference>
<evidence type="ECO:0000256" key="2">
    <source>
        <dbReference type="ARBA" id="ARBA00022679"/>
    </source>
</evidence>
<dbReference type="PANTHER" id="PTHR42916">
    <property type="entry name" value="2-SUCCINYL-5-ENOLPYRUVYL-6-HYDROXY-3-CYCLOHEXENE-1-CARBOXYLATE SYNTHASE"/>
    <property type="match status" value="1"/>
</dbReference>
<feature type="domain" description="Thiamine pyrophosphate enzyme N-terminal TPP-binding" evidence="9">
    <location>
        <begin position="14"/>
        <end position="123"/>
    </location>
</feature>
<dbReference type="InterPro" id="IPR012001">
    <property type="entry name" value="Thiamin_PyroP_enz_TPP-bd_dom"/>
</dbReference>
<dbReference type="GO" id="GO:0009234">
    <property type="term" value="P:menaquinone biosynthetic process"/>
    <property type="evidence" value="ECO:0007669"/>
    <property type="project" value="UniProtKB-UniRule"/>
</dbReference>
<keyword evidence="1 7" id="KW-0474">Menaquinone biosynthesis</keyword>
<proteinExistence type="inferred from homology"/>
<dbReference type="InterPro" id="IPR004433">
    <property type="entry name" value="MenaQ_synth_MenD"/>
</dbReference>